<keyword evidence="7" id="KW-1185">Reference proteome</keyword>
<evidence type="ECO:0000256" key="4">
    <source>
        <dbReference type="ARBA" id="ARBA00023136"/>
    </source>
</evidence>
<protein>
    <submittedName>
        <fullName evidence="6">DoxX family protein</fullName>
    </submittedName>
</protein>
<dbReference type="RefSeq" id="WP_264822428.1">
    <property type="nucleotide sequence ID" value="NZ_CP110249.1"/>
</dbReference>
<gene>
    <name evidence="6" type="ORF">ACFQL7_14745</name>
</gene>
<evidence type="ECO:0000256" key="3">
    <source>
        <dbReference type="ARBA" id="ARBA00022989"/>
    </source>
</evidence>
<keyword evidence="4" id="KW-0472">Membrane</keyword>
<accession>A0ABD5YNU8</accession>
<dbReference type="Pfam" id="PF13564">
    <property type="entry name" value="DoxX_2"/>
    <property type="match status" value="1"/>
</dbReference>
<keyword evidence="2" id="KW-0812">Transmembrane</keyword>
<evidence type="ECO:0000313" key="7">
    <source>
        <dbReference type="Proteomes" id="UP001596417"/>
    </source>
</evidence>
<name>A0ABD5YNU8_9EURY</name>
<sequence>MEFHVYSRTRSRWFARAGGRDASQRWFEVGRDRPARSELRTMGLPTWVRVTTGALEVSGGVELPARRSRPTIAIISESLTLTTMLGALSTHSKNRDPPTEAVPAMVLLLLTALVTRRQLKLTENTANGHHTEESHPRFHRE</sequence>
<dbReference type="AlphaFoldDB" id="A0ABD5YNU8"/>
<dbReference type="Proteomes" id="UP001596417">
    <property type="component" value="Unassembled WGS sequence"/>
</dbReference>
<dbReference type="InterPro" id="IPR032808">
    <property type="entry name" value="DoxX"/>
</dbReference>
<reference evidence="6 7" key="1">
    <citation type="journal article" date="2019" name="Int. J. Syst. Evol. Microbiol.">
        <title>The Global Catalogue of Microorganisms (GCM) 10K type strain sequencing project: providing services to taxonomists for standard genome sequencing and annotation.</title>
        <authorList>
            <consortium name="The Broad Institute Genomics Platform"/>
            <consortium name="The Broad Institute Genome Sequencing Center for Infectious Disease"/>
            <person name="Wu L."/>
            <person name="Ma J."/>
        </authorList>
    </citation>
    <scope>NUCLEOTIDE SEQUENCE [LARGE SCALE GENOMIC DNA]</scope>
    <source>
        <strain evidence="6 7">RDMS1</strain>
    </source>
</reference>
<keyword evidence="3" id="KW-1133">Transmembrane helix</keyword>
<comment type="subcellular location">
    <subcellularLocation>
        <location evidence="1">Membrane</location>
        <topology evidence="1">Multi-pass membrane protein</topology>
    </subcellularLocation>
</comment>
<evidence type="ECO:0000313" key="6">
    <source>
        <dbReference type="EMBL" id="MFC7190955.1"/>
    </source>
</evidence>
<dbReference type="EMBL" id="JBHTAX010000001">
    <property type="protein sequence ID" value="MFC7190955.1"/>
    <property type="molecule type" value="Genomic_DNA"/>
</dbReference>
<feature type="compositionally biased region" description="Basic and acidic residues" evidence="5">
    <location>
        <begin position="129"/>
        <end position="141"/>
    </location>
</feature>
<feature type="region of interest" description="Disordered" evidence="5">
    <location>
        <begin position="122"/>
        <end position="141"/>
    </location>
</feature>
<evidence type="ECO:0000256" key="1">
    <source>
        <dbReference type="ARBA" id="ARBA00004141"/>
    </source>
</evidence>
<dbReference type="GO" id="GO:0016020">
    <property type="term" value="C:membrane"/>
    <property type="evidence" value="ECO:0007669"/>
    <property type="project" value="UniProtKB-SubCell"/>
</dbReference>
<dbReference type="GeneID" id="76200631"/>
<evidence type="ECO:0000256" key="5">
    <source>
        <dbReference type="SAM" id="MobiDB-lite"/>
    </source>
</evidence>
<proteinExistence type="predicted"/>
<organism evidence="6 7">
    <name type="scientific">Halocatena marina</name>
    <dbReference type="NCBI Taxonomy" id="2934937"/>
    <lineage>
        <taxon>Archaea</taxon>
        <taxon>Methanobacteriati</taxon>
        <taxon>Methanobacteriota</taxon>
        <taxon>Stenosarchaea group</taxon>
        <taxon>Halobacteria</taxon>
        <taxon>Halobacteriales</taxon>
        <taxon>Natronomonadaceae</taxon>
        <taxon>Halocatena</taxon>
    </lineage>
</organism>
<evidence type="ECO:0000256" key="2">
    <source>
        <dbReference type="ARBA" id="ARBA00022692"/>
    </source>
</evidence>
<comment type="caution">
    <text evidence="6">The sequence shown here is derived from an EMBL/GenBank/DDBJ whole genome shotgun (WGS) entry which is preliminary data.</text>
</comment>